<dbReference type="EMBL" id="JAVIJP010000047">
    <property type="protein sequence ID" value="KAL3626284.1"/>
    <property type="molecule type" value="Genomic_DNA"/>
</dbReference>
<dbReference type="AlphaFoldDB" id="A0ABD3ECY1"/>
<reference evidence="3" key="2">
    <citation type="submission" date="2024-11" db="EMBL/GenBank/DDBJ databases">
        <authorList>
            <person name="Burger M."/>
            <person name="Chory J."/>
        </authorList>
    </citation>
    <scope>NUCLEOTIDE SEQUENCE</scope>
    <source>
        <strain evidence="3">Tecolote</strain>
        <tissue evidence="3">Flower</tissue>
    </source>
</reference>
<keyword evidence="4" id="KW-1185">Reference proteome</keyword>
<feature type="domain" description="CN hydrolase" evidence="1">
    <location>
        <begin position="76"/>
        <end position="113"/>
    </location>
</feature>
<reference evidence="4" key="1">
    <citation type="journal article" date="2024" name="IScience">
        <title>Strigolactones Initiate the Formation of Haustorium-like Structures in Castilleja.</title>
        <authorList>
            <person name="Buerger M."/>
            <person name="Peterson D."/>
            <person name="Chory J."/>
        </authorList>
    </citation>
    <scope>NUCLEOTIDE SEQUENCE [LARGE SCALE GENOMIC DNA]</scope>
</reference>
<sequence length="193" mass="21062">MGHSHQSGSNPVGYQLILLTHRQYHSFRSNSLTSKSTRTTLTASASASSMASSFYPEKARVPPAVQTPNPLITKYKIGLCQLKVTADKERNIHHARSAIVEAAEKGAKLVVLPSEIGGKEEGELGDLEFGEKSAEIGVCKHAYHLLVQDVRGMRSVVSTLPEDFSYALGAENTRLLHQKEMDEICERGIMGQA</sequence>
<evidence type="ECO:0000313" key="4">
    <source>
        <dbReference type="Proteomes" id="UP001632038"/>
    </source>
</evidence>
<dbReference type="EMBL" id="JAVIJP010000005">
    <property type="protein sequence ID" value="KAL3652188.1"/>
    <property type="molecule type" value="Genomic_DNA"/>
</dbReference>
<dbReference type="Proteomes" id="UP001632038">
    <property type="component" value="Unassembled WGS sequence"/>
</dbReference>
<evidence type="ECO:0000313" key="2">
    <source>
        <dbReference type="EMBL" id="KAL3626284.1"/>
    </source>
</evidence>
<proteinExistence type="predicted"/>
<dbReference type="PANTHER" id="PTHR23088">
    <property type="entry name" value="NITRILASE-RELATED"/>
    <property type="match status" value="1"/>
</dbReference>
<evidence type="ECO:0000259" key="1">
    <source>
        <dbReference type="Pfam" id="PF00795"/>
    </source>
</evidence>
<dbReference type="SUPFAM" id="SSF56317">
    <property type="entry name" value="Carbon-nitrogen hydrolase"/>
    <property type="match status" value="1"/>
</dbReference>
<evidence type="ECO:0000313" key="3">
    <source>
        <dbReference type="EMBL" id="KAL3652188.1"/>
    </source>
</evidence>
<dbReference type="GO" id="GO:0016810">
    <property type="term" value="F:hydrolase activity, acting on carbon-nitrogen (but not peptide) bonds"/>
    <property type="evidence" value="ECO:0007669"/>
    <property type="project" value="UniProtKB-ARBA"/>
</dbReference>
<dbReference type="PANTHER" id="PTHR23088:SF30">
    <property type="entry name" value="OMEGA-AMIDASE NIT2"/>
    <property type="match status" value="1"/>
</dbReference>
<protein>
    <recommendedName>
        <fullName evidence="1">CN hydrolase domain-containing protein</fullName>
    </recommendedName>
</protein>
<comment type="caution">
    <text evidence="3">The sequence shown here is derived from an EMBL/GenBank/DDBJ whole genome shotgun (WGS) entry which is preliminary data.</text>
</comment>
<dbReference type="InterPro" id="IPR036526">
    <property type="entry name" value="C-N_Hydrolase_sf"/>
</dbReference>
<organism evidence="3 4">
    <name type="scientific">Castilleja foliolosa</name>
    <dbReference type="NCBI Taxonomy" id="1961234"/>
    <lineage>
        <taxon>Eukaryota</taxon>
        <taxon>Viridiplantae</taxon>
        <taxon>Streptophyta</taxon>
        <taxon>Embryophyta</taxon>
        <taxon>Tracheophyta</taxon>
        <taxon>Spermatophyta</taxon>
        <taxon>Magnoliopsida</taxon>
        <taxon>eudicotyledons</taxon>
        <taxon>Gunneridae</taxon>
        <taxon>Pentapetalae</taxon>
        <taxon>asterids</taxon>
        <taxon>lamiids</taxon>
        <taxon>Lamiales</taxon>
        <taxon>Orobanchaceae</taxon>
        <taxon>Pedicularideae</taxon>
        <taxon>Castillejinae</taxon>
        <taxon>Castilleja</taxon>
    </lineage>
</organism>
<dbReference type="InterPro" id="IPR003010">
    <property type="entry name" value="C-N_Hydrolase"/>
</dbReference>
<accession>A0ABD3ECY1</accession>
<gene>
    <name evidence="3" type="ORF">CASFOL_001869</name>
    <name evidence="2" type="ORF">CASFOL_029833</name>
</gene>
<dbReference type="Pfam" id="PF00795">
    <property type="entry name" value="CN_hydrolase"/>
    <property type="match status" value="1"/>
</dbReference>
<dbReference type="Gene3D" id="3.60.110.10">
    <property type="entry name" value="Carbon-nitrogen hydrolase"/>
    <property type="match status" value="1"/>
</dbReference>
<name>A0ABD3ECY1_9LAMI</name>